<evidence type="ECO:0000313" key="7">
    <source>
        <dbReference type="Proteomes" id="UP001500454"/>
    </source>
</evidence>
<dbReference type="InterPro" id="IPR051159">
    <property type="entry name" value="Hexapeptide_acetyltransf"/>
</dbReference>
<sequence length="227" mass="24748">MNFLYRIWGIRKATHLLLNAWFNSLYAARLGNRVQVFGLPLLQVPNWRNVRFGRGAWLISDSFFSEPGVSHPVLIRLLNPEAKLTVGDDFGISGGGICVQTEVRIGNGVMLGANAFVTDTDFHPLGTENRRFNFENVRTKPVVIDDNVFIGMNSIILKGVHIGRNAVIGAGSVVSRDVPANEIWAGNPARFVRRIADDAAPADPQTTDQLLPVAAPATKPVPLVAAE</sequence>
<gene>
    <name evidence="6" type="ORF">GCM10023186_19630</name>
</gene>
<dbReference type="Gene3D" id="2.160.10.10">
    <property type="entry name" value="Hexapeptide repeat proteins"/>
    <property type="match status" value="1"/>
</dbReference>
<feature type="signal peptide" evidence="5">
    <location>
        <begin position="1"/>
        <end position="27"/>
    </location>
</feature>
<evidence type="ECO:0000256" key="4">
    <source>
        <dbReference type="ARBA" id="ARBA00023315"/>
    </source>
</evidence>
<dbReference type="PANTHER" id="PTHR23416">
    <property type="entry name" value="SIALIC ACID SYNTHASE-RELATED"/>
    <property type="match status" value="1"/>
</dbReference>
<keyword evidence="4" id="KW-0012">Acyltransferase</keyword>
<keyword evidence="5" id="KW-0732">Signal</keyword>
<keyword evidence="7" id="KW-1185">Reference proteome</keyword>
<comment type="similarity">
    <text evidence="1">Belongs to the transferase hexapeptide repeat family.</text>
</comment>
<dbReference type="EMBL" id="BAABHA010000004">
    <property type="protein sequence ID" value="GAA4380780.1"/>
    <property type="molecule type" value="Genomic_DNA"/>
</dbReference>
<dbReference type="CDD" id="cd04647">
    <property type="entry name" value="LbH_MAT_like"/>
    <property type="match status" value="1"/>
</dbReference>
<dbReference type="RefSeq" id="WP_345223719.1">
    <property type="nucleotide sequence ID" value="NZ_BAABHA010000004.1"/>
</dbReference>
<organism evidence="6 7">
    <name type="scientific">Hymenobacter koreensis</name>
    <dbReference type="NCBI Taxonomy" id="1084523"/>
    <lineage>
        <taxon>Bacteria</taxon>
        <taxon>Pseudomonadati</taxon>
        <taxon>Bacteroidota</taxon>
        <taxon>Cytophagia</taxon>
        <taxon>Cytophagales</taxon>
        <taxon>Hymenobacteraceae</taxon>
        <taxon>Hymenobacter</taxon>
    </lineage>
</organism>
<evidence type="ECO:0000256" key="1">
    <source>
        <dbReference type="ARBA" id="ARBA00007274"/>
    </source>
</evidence>
<proteinExistence type="inferred from homology"/>
<name>A0ABP8IYQ1_9BACT</name>
<evidence type="ECO:0000256" key="5">
    <source>
        <dbReference type="SAM" id="SignalP"/>
    </source>
</evidence>
<dbReference type="InterPro" id="IPR011004">
    <property type="entry name" value="Trimer_LpxA-like_sf"/>
</dbReference>
<evidence type="ECO:0000256" key="2">
    <source>
        <dbReference type="ARBA" id="ARBA00022679"/>
    </source>
</evidence>
<keyword evidence="3" id="KW-0677">Repeat</keyword>
<comment type="caution">
    <text evidence="6">The sequence shown here is derived from an EMBL/GenBank/DDBJ whole genome shotgun (WGS) entry which is preliminary data.</text>
</comment>
<dbReference type="PROSITE" id="PS00101">
    <property type="entry name" value="HEXAPEP_TRANSFERASES"/>
    <property type="match status" value="1"/>
</dbReference>
<dbReference type="InterPro" id="IPR001451">
    <property type="entry name" value="Hexapep"/>
</dbReference>
<feature type="chain" id="PRO_5045754774" description="Acyltransferase" evidence="5">
    <location>
        <begin position="28"/>
        <end position="227"/>
    </location>
</feature>
<dbReference type="InterPro" id="IPR018357">
    <property type="entry name" value="Hexapep_transf_CS"/>
</dbReference>
<dbReference type="SUPFAM" id="SSF51161">
    <property type="entry name" value="Trimeric LpxA-like enzymes"/>
    <property type="match status" value="1"/>
</dbReference>
<evidence type="ECO:0008006" key="8">
    <source>
        <dbReference type="Google" id="ProtNLM"/>
    </source>
</evidence>
<evidence type="ECO:0000313" key="6">
    <source>
        <dbReference type="EMBL" id="GAA4380780.1"/>
    </source>
</evidence>
<dbReference type="Proteomes" id="UP001500454">
    <property type="component" value="Unassembled WGS sequence"/>
</dbReference>
<dbReference type="PANTHER" id="PTHR23416:SF23">
    <property type="entry name" value="ACETYLTRANSFERASE C18B11.09C-RELATED"/>
    <property type="match status" value="1"/>
</dbReference>
<evidence type="ECO:0000256" key="3">
    <source>
        <dbReference type="ARBA" id="ARBA00022737"/>
    </source>
</evidence>
<protein>
    <recommendedName>
        <fullName evidence="8">Acyltransferase</fullName>
    </recommendedName>
</protein>
<dbReference type="Pfam" id="PF14602">
    <property type="entry name" value="Hexapep_2"/>
    <property type="match status" value="1"/>
</dbReference>
<keyword evidence="2" id="KW-0808">Transferase</keyword>
<accession>A0ABP8IYQ1</accession>
<reference evidence="7" key="1">
    <citation type="journal article" date="2019" name="Int. J. Syst. Evol. Microbiol.">
        <title>The Global Catalogue of Microorganisms (GCM) 10K type strain sequencing project: providing services to taxonomists for standard genome sequencing and annotation.</title>
        <authorList>
            <consortium name="The Broad Institute Genomics Platform"/>
            <consortium name="The Broad Institute Genome Sequencing Center for Infectious Disease"/>
            <person name="Wu L."/>
            <person name="Ma J."/>
        </authorList>
    </citation>
    <scope>NUCLEOTIDE SEQUENCE [LARGE SCALE GENOMIC DNA]</scope>
    <source>
        <strain evidence="7">JCM 17924</strain>
    </source>
</reference>